<reference evidence="4" key="1">
    <citation type="submission" date="2016-06" db="EMBL/GenBank/DDBJ databases">
        <authorList>
            <person name="McIlroy S.J."/>
            <person name="Karst S.M."/>
            <person name="Albertsen M."/>
        </authorList>
    </citation>
    <scope>NUCLEOTIDE SEQUENCE [LARGE SCALE GENOMIC DNA]</scope>
</reference>
<dbReference type="AlphaFoldDB" id="A0A1A8XHI9"/>
<dbReference type="InterPro" id="IPR002716">
    <property type="entry name" value="PIN_dom"/>
</dbReference>
<dbReference type="RefSeq" id="WP_425394454.1">
    <property type="nucleotide sequence ID" value="NZ_FLQX01000079.1"/>
</dbReference>
<feature type="domain" description="PIN" evidence="2">
    <location>
        <begin position="2"/>
        <end position="56"/>
    </location>
</feature>
<proteinExistence type="predicted"/>
<evidence type="ECO:0000259" key="2">
    <source>
        <dbReference type="Pfam" id="PF13470"/>
    </source>
</evidence>
<dbReference type="NCBIfam" id="TIGR00305">
    <property type="entry name" value="putative toxin-antitoxin system toxin component, PIN family"/>
    <property type="match status" value="1"/>
</dbReference>
<sequence>MRWVLDTNVVIAGLLWTGHPNRLLDLAIDGKVTLYSSPTLIDELAQTLRHSKFSRRIEQCGTTPSTLTVRYSALVTMMSPTQVPRVVENDADDRGLRVSSHIPTVKRGYASEIRGQTRARPRFAEKRGKNSDTAFPHVLPEPLRLLRRDHNPMPREARTFTNSAAFSNPSSRVWRTLARWL</sequence>
<dbReference type="EMBL" id="FLQX01000079">
    <property type="protein sequence ID" value="SBT04649.1"/>
    <property type="molecule type" value="Genomic_DNA"/>
</dbReference>
<evidence type="ECO:0000313" key="3">
    <source>
        <dbReference type="EMBL" id="SBT04649.1"/>
    </source>
</evidence>
<dbReference type="SUPFAM" id="SSF88723">
    <property type="entry name" value="PIN domain-like"/>
    <property type="match status" value="1"/>
</dbReference>
<evidence type="ECO:0000256" key="1">
    <source>
        <dbReference type="SAM" id="MobiDB-lite"/>
    </source>
</evidence>
<accession>A0A1A8XHI9</accession>
<dbReference type="Proteomes" id="UP000199169">
    <property type="component" value="Unassembled WGS sequence"/>
</dbReference>
<protein>
    <recommendedName>
        <fullName evidence="2">PIN domain-containing protein</fullName>
    </recommendedName>
</protein>
<feature type="region of interest" description="Disordered" evidence="1">
    <location>
        <begin position="116"/>
        <end position="136"/>
    </location>
</feature>
<gene>
    <name evidence="3" type="ORF">ACCAA_170025</name>
</gene>
<name>A0A1A8XHI9_9PROT</name>
<dbReference type="InterPro" id="IPR029060">
    <property type="entry name" value="PIN-like_dom_sf"/>
</dbReference>
<dbReference type="Pfam" id="PF13470">
    <property type="entry name" value="PIN_3"/>
    <property type="match status" value="1"/>
</dbReference>
<organism evidence="3 4">
    <name type="scientific">Candidatus Accumulibacter aalborgensis</name>
    <dbReference type="NCBI Taxonomy" id="1860102"/>
    <lineage>
        <taxon>Bacteria</taxon>
        <taxon>Pseudomonadati</taxon>
        <taxon>Pseudomonadota</taxon>
        <taxon>Betaproteobacteria</taxon>
        <taxon>Candidatus Accumulibacter</taxon>
    </lineage>
</organism>
<keyword evidence="4" id="KW-1185">Reference proteome</keyword>
<evidence type="ECO:0000313" key="4">
    <source>
        <dbReference type="Proteomes" id="UP000199169"/>
    </source>
</evidence>
<dbReference type="InterPro" id="IPR002850">
    <property type="entry name" value="PIN_toxin-like"/>
</dbReference>